<comment type="caution">
    <text evidence="1">The sequence shown here is derived from an EMBL/GenBank/DDBJ whole genome shotgun (WGS) entry which is preliminary data.</text>
</comment>
<accession>A0A4R9M038</accession>
<reference evidence="1" key="1">
    <citation type="journal article" date="2019" name="PLoS Negl. Trop. Dis.">
        <title>Revisiting the worldwide diversity of Leptospira species in the environment.</title>
        <authorList>
            <person name="Vincent A.T."/>
            <person name="Schiettekatte O."/>
            <person name="Bourhy P."/>
            <person name="Veyrier F.J."/>
            <person name="Picardeau M."/>
        </authorList>
    </citation>
    <scope>NUCLEOTIDE SEQUENCE [LARGE SCALE GENOMIC DNA]</scope>
    <source>
        <strain evidence="1">201300427</strain>
    </source>
</reference>
<evidence type="ECO:0000313" key="1">
    <source>
        <dbReference type="EMBL" id="TGN18579.1"/>
    </source>
</evidence>
<dbReference type="RefSeq" id="WP_135761262.1">
    <property type="nucleotide sequence ID" value="NZ_RQHW01000047.1"/>
</dbReference>
<sequence>MKTFRIYLFLLILLSGFFGSYADSSLEKDFFQTITNWYDLTVTAQVTETLPKIVFDEEDPEFGKPGTAINKSRSDLLARKKAKEKLRIRLSQRLESLFLDSNYTVYEYSQAQPLVRSRINSFLGDEKETYDFQPKKNRLESKATIRLTGKQGFLAYLPMEYGTEQIPTFTEEIIPVEFSGLVVDARHLNLKQALFPRIQSDRGLDVYSPVYVKEAYVIETGYVVYRTDHEEKNFEKRVGKNPFFVMGLGVSGKNGTDIILPSDEVAKLLSHPESRKNLTRCRVMILVSK</sequence>
<organism evidence="1 2">
    <name type="scientific">Leptospira idonii</name>
    <dbReference type="NCBI Taxonomy" id="1193500"/>
    <lineage>
        <taxon>Bacteria</taxon>
        <taxon>Pseudomonadati</taxon>
        <taxon>Spirochaetota</taxon>
        <taxon>Spirochaetia</taxon>
        <taxon>Leptospirales</taxon>
        <taxon>Leptospiraceae</taxon>
        <taxon>Leptospira</taxon>
    </lineage>
</organism>
<dbReference type="EMBL" id="RQHW01000047">
    <property type="protein sequence ID" value="TGN18579.1"/>
    <property type="molecule type" value="Genomic_DNA"/>
</dbReference>
<dbReference type="Proteomes" id="UP000298058">
    <property type="component" value="Unassembled WGS sequence"/>
</dbReference>
<name>A0A4R9M038_9LEPT</name>
<protein>
    <submittedName>
        <fullName evidence="1">Uncharacterized protein</fullName>
    </submittedName>
</protein>
<evidence type="ECO:0000313" key="2">
    <source>
        <dbReference type="Proteomes" id="UP000298058"/>
    </source>
</evidence>
<proteinExistence type="predicted"/>
<dbReference type="OrthoDB" id="338999at2"/>
<keyword evidence="2" id="KW-1185">Reference proteome</keyword>
<gene>
    <name evidence="1" type="ORF">EHS15_14450</name>
</gene>
<dbReference type="AlphaFoldDB" id="A0A4R9M038"/>